<protein>
    <submittedName>
        <fullName evidence="5">Membrane protein</fullName>
    </submittedName>
</protein>
<dbReference type="CDD" id="cd06062">
    <property type="entry name" value="H2MP_MemB-H2up"/>
    <property type="match status" value="1"/>
</dbReference>
<evidence type="ECO:0000313" key="5">
    <source>
        <dbReference type="EMBL" id="GAW67914.1"/>
    </source>
</evidence>
<dbReference type="PRINTS" id="PR00446">
    <property type="entry name" value="HYDRGNUPTAKE"/>
</dbReference>
<dbReference type="InterPro" id="IPR023430">
    <property type="entry name" value="Pept_HybD-like_dom_sf"/>
</dbReference>
<evidence type="ECO:0000256" key="1">
    <source>
        <dbReference type="ARBA" id="ARBA00006814"/>
    </source>
</evidence>
<dbReference type="PANTHER" id="PTHR30302">
    <property type="entry name" value="HYDROGENASE 1 MATURATION PROTEASE"/>
    <property type="match status" value="1"/>
</dbReference>
<keyword evidence="2" id="KW-0645">Protease</keyword>
<name>A0ABQ0MLI2_9BACT</name>
<sequence>MPRVLVLGIGNTIMSDDGVGAKVVQELQREYRFPAGVDVVDGGTLGLALLPLLEGKSHVIMVDAVETGKQPGFCVRLVGEELPSALDTKLSPHQLGLKDLLGAAQLMGRTLPELVLVGVQPKSLALGSELSAEVNLQVETMKGAVLKELERIGAHVEPVSPPPSYRWDQ</sequence>
<dbReference type="PANTHER" id="PTHR30302:SF1">
    <property type="entry name" value="HYDROGENASE 2 MATURATION PROTEASE"/>
    <property type="match status" value="1"/>
</dbReference>
<evidence type="ECO:0000256" key="4">
    <source>
        <dbReference type="ARBA" id="ARBA00022801"/>
    </source>
</evidence>
<keyword evidence="4" id="KW-0378">Hydrolase</keyword>
<evidence type="ECO:0000256" key="2">
    <source>
        <dbReference type="ARBA" id="ARBA00022670"/>
    </source>
</evidence>
<evidence type="ECO:0000313" key="6">
    <source>
        <dbReference type="Proteomes" id="UP000194153"/>
    </source>
</evidence>
<dbReference type="InterPro" id="IPR000671">
    <property type="entry name" value="Peptidase_A31"/>
</dbReference>
<dbReference type="SUPFAM" id="SSF53163">
    <property type="entry name" value="HybD-like"/>
    <property type="match status" value="1"/>
</dbReference>
<comment type="similarity">
    <text evidence="1">Belongs to the peptidase A31 family.</text>
</comment>
<dbReference type="EMBL" id="BDQG01000001">
    <property type="protein sequence ID" value="GAW67914.1"/>
    <property type="molecule type" value="Genomic_DNA"/>
</dbReference>
<reference evidence="5 6" key="1">
    <citation type="submission" date="2017-04" db="EMBL/GenBank/DDBJ databases">
        <authorList>
            <consortium name="Geobacter pelophilus Genome Sequencing"/>
            <person name="Aoyagi T."/>
            <person name="Koike H."/>
            <person name="Hori T."/>
        </authorList>
    </citation>
    <scope>NUCLEOTIDE SEQUENCE [LARGE SCALE GENOMIC DNA]</scope>
    <source>
        <strain evidence="5 6">Drf2</strain>
    </source>
</reference>
<accession>A0ABQ0MLI2</accession>
<keyword evidence="6" id="KW-1185">Reference proteome</keyword>
<reference evidence="6" key="2">
    <citation type="submission" date="2017-05" db="EMBL/GenBank/DDBJ databases">
        <title>Draft genome sequence of Geobacter pelophilus, a iron(III)-reducing bacteria.</title>
        <authorList>
            <person name="Aoyagi T."/>
            <person name="Koike H."/>
            <person name="Morita T."/>
            <person name="Sato Y."/>
            <person name="Habe H."/>
            <person name="Hori T."/>
        </authorList>
    </citation>
    <scope>NUCLEOTIDE SEQUENCE [LARGE SCALE GENOMIC DNA]</scope>
    <source>
        <strain evidence="6">Drf2</strain>
    </source>
</reference>
<comment type="caution">
    <text evidence="5">The sequence shown here is derived from an EMBL/GenBank/DDBJ whole genome shotgun (WGS) entry which is preliminary data.</text>
</comment>
<organism evidence="5 6">
    <name type="scientific">Geoanaerobacter pelophilus</name>
    <dbReference type="NCBI Taxonomy" id="60036"/>
    <lineage>
        <taxon>Bacteria</taxon>
        <taxon>Pseudomonadati</taxon>
        <taxon>Thermodesulfobacteriota</taxon>
        <taxon>Desulfuromonadia</taxon>
        <taxon>Geobacterales</taxon>
        <taxon>Geobacteraceae</taxon>
        <taxon>Geoanaerobacter</taxon>
    </lineage>
</organism>
<dbReference type="Pfam" id="PF01750">
    <property type="entry name" value="HycI"/>
    <property type="match status" value="1"/>
</dbReference>
<dbReference type="Gene3D" id="3.40.50.1450">
    <property type="entry name" value="HybD-like"/>
    <property type="match status" value="1"/>
</dbReference>
<dbReference type="NCBIfam" id="TIGR00072">
    <property type="entry name" value="hydrog_prot"/>
    <property type="match status" value="1"/>
</dbReference>
<gene>
    <name evidence="5" type="ORF">GPEL0_01f4008</name>
</gene>
<dbReference type="RefSeq" id="WP_143424284.1">
    <property type="nucleotide sequence ID" value="NZ_BDQG01000001.1"/>
</dbReference>
<dbReference type="Proteomes" id="UP000194153">
    <property type="component" value="Unassembled WGS sequence"/>
</dbReference>
<proteinExistence type="inferred from homology"/>
<evidence type="ECO:0000256" key="3">
    <source>
        <dbReference type="ARBA" id="ARBA00022750"/>
    </source>
</evidence>
<keyword evidence="3" id="KW-0064">Aspartyl protease</keyword>